<dbReference type="SUPFAM" id="SSF54695">
    <property type="entry name" value="POZ domain"/>
    <property type="match status" value="1"/>
</dbReference>
<name>A0A8S1E5B6_9INSE</name>
<feature type="repeat" description="RCC1" evidence="2">
    <location>
        <begin position="250"/>
        <end position="300"/>
    </location>
</feature>
<dbReference type="Gene3D" id="3.30.710.10">
    <property type="entry name" value="Potassium Channel Kv1.1, Chain A"/>
    <property type="match status" value="1"/>
</dbReference>
<dbReference type="Gene3D" id="2.130.10.30">
    <property type="entry name" value="Regulator of chromosome condensation 1/beta-lactamase-inhibitor protein II"/>
    <property type="match status" value="2"/>
</dbReference>
<feature type="repeat" description="RCC1" evidence="2">
    <location>
        <begin position="197"/>
        <end position="249"/>
    </location>
</feature>
<dbReference type="SUPFAM" id="SSF50985">
    <property type="entry name" value="RCC1/BLIP-II"/>
    <property type="match status" value="1"/>
</dbReference>
<dbReference type="InterPro" id="IPR009091">
    <property type="entry name" value="RCC1/BLIP-II"/>
</dbReference>
<reference evidence="4 5" key="1">
    <citation type="submission" date="2020-04" db="EMBL/GenBank/DDBJ databases">
        <authorList>
            <person name="Alioto T."/>
            <person name="Alioto T."/>
            <person name="Gomez Garrido J."/>
        </authorList>
    </citation>
    <scope>NUCLEOTIDE SEQUENCE [LARGE SCALE GENOMIC DNA]</scope>
</reference>
<dbReference type="InterPro" id="IPR011333">
    <property type="entry name" value="SKP1/BTB/POZ_sf"/>
</dbReference>
<evidence type="ECO:0000313" key="5">
    <source>
        <dbReference type="Proteomes" id="UP000494165"/>
    </source>
</evidence>
<proteinExistence type="predicted"/>
<evidence type="ECO:0000256" key="1">
    <source>
        <dbReference type="ARBA" id="ARBA00022737"/>
    </source>
</evidence>
<dbReference type="PRINTS" id="PR00633">
    <property type="entry name" value="RCCNDNSATION"/>
</dbReference>
<sequence length="537" mass="59842">MSDSLDKWKIFQGLSDELKRNIRLAVVFGGSAIYVTKDDEVFGFGTNGGGFLATGDKEPRTEPTKINQLCGKNIEGLQFSNCTFFAISASGSVFAWGNNDYGQLGLGATQTNWIPTKIEGILATKRVVQVACSSDHTLTLTSDREVFSFGRNNYGQLGLGHKREQNLPIKLHVPAAGRVVTSIACLYASSVALLDSREIFAWGKNEDGILGQSADTKKQKIPCQVPGLDGISITRIVCGENHALALSNDGKVYSWGWNSVGQLGNGTKESSHQPTLMSGSCGRIKDVAAHSTLNLCAAVTEADEVYVWGCFQGREMKSPRKTSFTSLDEVYANIPNGAFTFQPLRPILDEMIEEKKAETELPEWLKKSFNRADTADVVFVVEGKKIHAHKAILIMQCAVFETMFLGDWKESREREQIIEHHSYDVFYAFLRYLYTNEVDPQPDFALELFALAHFYCMTDLQKECLKIIKRGVSVENAPSIYDRAIQLAAEELQEFIFKFCMEHMDAVVNSDGFKLLKDDVMREFFLRAAQQGVFKKL</sequence>
<accession>A0A8S1E5B6</accession>
<keyword evidence="5" id="KW-1185">Reference proteome</keyword>
<dbReference type="OrthoDB" id="5981550at2759"/>
<keyword evidence="1" id="KW-0677">Repeat</keyword>
<evidence type="ECO:0000256" key="2">
    <source>
        <dbReference type="PROSITE-ProRule" id="PRU00235"/>
    </source>
</evidence>
<dbReference type="PANTHER" id="PTHR22872:SF10">
    <property type="entry name" value="ULTRAVIOLET-B RECEPTOR UVR8"/>
    <property type="match status" value="1"/>
</dbReference>
<dbReference type="Proteomes" id="UP000494165">
    <property type="component" value="Unassembled WGS sequence"/>
</dbReference>
<dbReference type="PROSITE" id="PS50097">
    <property type="entry name" value="BTB"/>
    <property type="match status" value="1"/>
</dbReference>
<dbReference type="EMBL" id="CADEPI010000702">
    <property type="protein sequence ID" value="CAB3388148.1"/>
    <property type="molecule type" value="Genomic_DNA"/>
</dbReference>
<dbReference type="InterPro" id="IPR000408">
    <property type="entry name" value="Reg_chr_condens"/>
</dbReference>
<comment type="caution">
    <text evidence="4">The sequence shown here is derived from an EMBL/GenBank/DDBJ whole genome shotgun (WGS) entry which is preliminary data.</text>
</comment>
<dbReference type="PANTHER" id="PTHR22872">
    <property type="entry name" value="BTK-BINDING PROTEIN-RELATED"/>
    <property type="match status" value="1"/>
</dbReference>
<dbReference type="InterPro" id="IPR000210">
    <property type="entry name" value="BTB/POZ_dom"/>
</dbReference>
<dbReference type="AlphaFoldDB" id="A0A8S1E5B6"/>
<feature type="repeat" description="RCC1" evidence="2">
    <location>
        <begin position="91"/>
        <end position="143"/>
    </location>
</feature>
<protein>
    <recommendedName>
        <fullName evidence="3">BTB domain-containing protein</fullName>
    </recommendedName>
</protein>
<gene>
    <name evidence="4" type="ORF">CLODIP_2_CD07723</name>
</gene>
<evidence type="ECO:0000313" key="4">
    <source>
        <dbReference type="EMBL" id="CAB3388148.1"/>
    </source>
</evidence>
<evidence type="ECO:0000259" key="3">
    <source>
        <dbReference type="PROSITE" id="PS50097"/>
    </source>
</evidence>
<dbReference type="InterPro" id="IPR058923">
    <property type="entry name" value="RCC1-like_dom"/>
</dbReference>
<dbReference type="SMART" id="SM00225">
    <property type="entry name" value="BTB"/>
    <property type="match status" value="1"/>
</dbReference>
<dbReference type="PROSITE" id="PS50012">
    <property type="entry name" value="RCC1_3"/>
    <property type="match status" value="4"/>
</dbReference>
<feature type="domain" description="BTB" evidence="3">
    <location>
        <begin position="375"/>
        <end position="442"/>
    </location>
</feature>
<feature type="repeat" description="RCC1" evidence="2">
    <location>
        <begin position="144"/>
        <end position="196"/>
    </location>
</feature>
<organism evidence="4 5">
    <name type="scientific">Cloeon dipterum</name>
    <dbReference type="NCBI Taxonomy" id="197152"/>
    <lineage>
        <taxon>Eukaryota</taxon>
        <taxon>Metazoa</taxon>
        <taxon>Ecdysozoa</taxon>
        <taxon>Arthropoda</taxon>
        <taxon>Hexapoda</taxon>
        <taxon>Insecta</taxon>
        <taxon>Pterygota</taxon>
        <taxon>Palaeoptera</taxon>
        <taxon>Ephemeroptera</taxon>
        <taxon>Pisciforma</taxon>
        <taxon>Baetidae</taxon>
        <taxon>Cloeon</taxon>
    </lineage>
</organism>
<dbReference type="InterPro" id="IPR051625">
    <property type="entry name" value="Signaling_Regulatory_Domain"/>
</dbReference>
<dbReference type="Pfam" id="PF00651">
    <property type="entry name" value="BTB"/>
    <property type="match status" value="1"/>
</dbReference>
<dbReference type="Pfam" id="PF25390">
    <property type="entry name" value="WD40_RLD"/>
    <property type="match status" value="1"/>
</dbReference>